<dbReference type="STRING" id="501024.RTCCBAU85039_0843"/>
<evidence type="ECO:0000313" key="4">
    <source>
        <dbReference type="Proteomes" id="UP000183063"/>
    </source>
</evidence>
<feature type="domain" description="Bacteriophage Mu GpT" evidence="1">
    <location>
        <begin position="28"/>
        <end position="155"/>
    </location>
</feature>
<dbReference type="AlphaFoldDB" id="A0A1H8DE78"/>
<evidence type="ECO:0000313" key="2">
    <source>
        <dbReference type="EMBL" id="SEH51434.1"/>
    </source>
</evidence>
<accession>A0A1H8DE78</accession>
<name>A0A1H8DE78_9HYPH</name>
<reference evidence="2" key="1">
    <citation type="submission" date="2016-10" db="EMBL/GenBank/DDBJ databases">
        <authorList>
            <person name="de Groot N.N."/>
        </authorList>
    </citation>
    <scope>NUCLEOTIDE SEQUENCE [LARGE SCALE GENOMIC DNA]</scope>
    <source>
        <strain evidence="2">CCBAU85039</strain>
    </source>
</reference>
<sequence>MLPQQYQKITTRGVLGMVLARLDTGTAAWVNDIAMRITSDQAIENYAWLGSAPALREFIGGRQPAELAEVSFTISNKDYEGSIKIQSKDMRRDKLGMIAIRVNQLADRANDHPARLLSALIIAGESTLCYDGQYFFDTDHAEGASGTQSNKITSTAAAPADPTVAEFSKAVVKAIQQIMSVKDDKGEPTNQSASEFQLQVPITMLGTALEAVTALLGVGGANNTLPVLKGKFTIDVVPNARLNWTTKIALFRTDEAAKPFILQEEGVPDVVALGDGSEYEQLNKEQLFGIDWSGNVGYGYWQLACLVTFQ</sequence>
<protein>
    <submittedName>
        <fullName evidence="2">Mu-like prophage major head subunit gpT</fullName>
    </submittedName>
</protein>
<reference evidence="3 5" key="3">
    <citation type="submission" date="2016-10" db="EMBL/GenBank/DDBJ databases">
        <authorList>
            <person name="Varghese N."/>
            <person name="Submissions S."/>
        </authorList>
    </citation>
    <scope>NUCLEOTIDE SEQUENCE [LARGE SCALE GENOMIC DNA]</scope>
    <source>
        <strain evidence="3 5">CGMCC 1.7071</strain>
    </source>
</reference>
<evidence type="ECO:0000313" key="3">
    <source>
        <dbReference type="EMBL" id="SEN05456.1"/>
    </source>
</evidence>
<reference evidence="4" key="2">
    <citation type="submission" date="2016-10" db="EMBL/GenBank/DDBJ databases">
        <authorList>
            <person name="Wibberg D."/>
        </authorList>
    </citation>
    <scope>NUCLEOTIDE SEQUENCE [LARGE SCALE GENOMIC DNA]</scope>
</reference>
<dbReference type="InterPro" id="IPR018774">
    <property type="entry name" value="Phage_Mu_GpT"/>
</dbReference>
<dbReference type="RefSeq" id="WP_072371186.1">
    <property type="nucleotide sequence ID" value="NZ_FNXB01000004.1"/>
</dbReference>
<feature type="domain" description="Bacteriophage Mu GpT" evidence="1">
    <location>
        <begin position="244"/>
        <end position="305"/>
    </location>
</feature>
<evidence type="ECO:0000259" key="1">
    <source>
        <dbReference type="Pfam" id="PF10124"/>
    </source>
</evidence>
<dbReference type="Proteomes" id="UP000183063">
    <property type="component" value="Unassembled WGS sequence"/>
</dbReference>
<dbReference type="Proteomes" id="UP000198939">
    <property type="component" value="Unassembled WGS sequence"/>
</dbReference>
<proteinExistence type="predicted"/>
<dbReference type="EMBL" id="FOCV01000002">
    <property type="protein sequence ID" value="SEN05456.1"/>
    <property type="molecule type" value="Genomic_DNA"/>
</dbReference>
<evidence type="ECO:0000313" key="5">
    <source>
        <dbReference type="Proteomes" id="UP000198939"/>
    </source>
</evidence>
<dbReference type="Pfam" id="PF10124">
    <property type="entry name" value="Mu-like_gpT"/>
    <property type="match status" value="2"/>
</dbReference>
<keyword evidence="5" id="KW-1185">Reference proteome</keyword>
<dbReference type="EMBL" id="FNXB01000004">
    <property type="protein sequence ID" value="SEH51434.1"/>
    <property type="molecule type" value="Genomic_DNA"/>
</dbReference>
<gene>
    <name evidence="2" type="ORF">RTCCBAU85039_0843</name>
    <name evidence="3" type="ORF">SAMN05216228_100222</name>
</gene>
<organism evidence="2 4">
    <name type="scientific">Rhizobium tibeticum</name>
    <dbReference type="NCBI Taxonomy" id="501024"/>
    <lineage>
        <taxon>Bacteria</taxon>
        <taxon>Pseudomonadati</taxon>
        <taxon>Pseudomonadota</taxon>
        <taxon>Alphaproteobacteria</taxon>
        <taxon>Hyphomicrobiales</taxon>
        <taxon>Rhizobiaceae</taxon>
        <taxon>Rhizobium/Agrobacterium group</taxon>
        <taxon>Rhizobium</taxon>
    </lineage>
</organism>
<dbReference type="OrthoDB" id="9804833at2"/>